<dbReference type="AlphaFoldDB" id="A0A6G1ECF3"/>
<dbReference type="Proteomes" id="UP000479710">
    <property type="component" value="Unassembled WGS sequence"/>
</dbReference>
<keyword evidence="2" id="KW-1185">Reference proteome</keyword>
<comment type="caution">
    <text evidence="1">The sequence shown here is derived from an EMBL/GenBank/DDBJ whole genome shotgun (WGS) entry which is preliminary data.</text>
</comment>
<accession>A0A6G1ECF3</accession>
<sequence>MTMSLGPAVTPIGKPTSAYPRTCVHALRAPGCATSITTSTLLRPLDQRKPRAPWPQMDC</sequence>
<name>A0A6G1ECF3_9ORYZ</name>
<reference evidence="1 2" key="1">
    <citation type="submission" date="2019-11" db="EMBL/GenBank/DDBJ databases">
        <title>Whole genome sequence of Oryza granulata.</title>
        <authorList>
            <person name="Li W."/>
        </authorList>
    </citation>
    <scope>NUCLEOTIDE SEQUENCE [LARGE SCALE GENOMIC DNA]</scope>
    <source>
        <strain evidence="2">cv. Menghai</strain>
        <tissue evidence="1">Leaf</tissue>
    </source>
</reference>
<proteinExistence type="predicted"/>
<evidence type="ECO:0000313" key="2">
    <source>
        <dbReference type="Proteomes" id="UP000479710"/>
    </source>
</evidence>
<protein>
    <submittedName>
        <fullName evidence="1">Uncharacterized protein</fullName>
    </submittedName>
</protein>
<organism evidence="1 2">
    <name type="scientific">Oryza meyeriana var. granulata</name>
    <dbReference type="NCBI Taxonomy" id="110450"/>
    <lineage>
        <taxon>Eukaryota</taxon>
        <taxon>Viridiplantae</taxon>
        <taxon>Streptophyta</taxon>
        <taxon>Embryophyta</taxon>
        <taxon>Tracheophyta</taxon>
        <taxon>Spermatophyta</taxon>
        <taxon>Magnoliopsida</taxon>
        <taxon>Liliopsida</taxon>
        <taxon>Poales</taxon>
        <taxon>Poaceae</taxon>
        <taxon>BOP clade</taxon>
        <taxon>Oryzoideae</taxon>
        <taxon>Oryzeae</taxon>
        <taxon>Oryzinae</taxon>
        <taxon>Oryza</taxon>
        <taxon>Oryza meyeriana</taxon>
    </lineage>
</organism>
<evidence type="ECO:0000313" key="1">
    <source>
        <dbReference type="EMBL" id="KAF0922417.1"/>
    </source>
</evidence>
<dbReference type="EMBL" id="SPHZ02000004">
    <property type="protein sequence ID" value="KAF0922417.1"/>
    <property type="molecule type" value="Genomic_DNA"/>
</dbReference>
<gene>
    <name evidence="1" type="ORF">E2562_034660</name>
</gene>